<evidence type="ECO:0000256" key="2">
    <source>
        <dbReference type="SAM" id="Phobius"/>
    </source>
</evidence>
<organism evidence="4 5">
    <name type="scientific">Aureispira anguillae</name>
    <dbReference type="NCBI Taxonomy" id="2864201"/>
    <lineage>
        <taxon>Bacteria</taxon>
        <taxon>Pseudomonadati</taxon>
        <taxon>Bacteroidota</taxon>
        <taxon>Saprospiria</taxon>
        <taxon>Saprospirales</taxon>
        <taxon>Saprospiraceae</taxon>
        <taxon>Aureispira</taxon>
    </lineage>
</organism>
<keyword evidence="2" id="KW-1133">Transmembrane helix</keyword>
<keyword evidence="5" id="KW-1185">Reference proteome</keyword>
<dbReference type="Pfam" id="PF20033">
    <property type="entry name" value="DUF6438"/>
    <property type="match status" value="1"/>
</dbReference>
<dbReference type="RefSeq" id="WP_264792494.1">
    <property type="nucleotide sequence ID" value="NZ_AP026867.1"/>
</dbReference>
<dbReference type="EMBL" id="AP026867">
    <property type="protein sequence ID" value="BDS11300.1"/>
    <property type="molecule type" value="Genomic_DNA"/>
</dbReference>
<feature type="transmembrane region" description="Helical" evidence="2">
    <location>
        <begin position="6"/>
        <end position="22"/>
    </location>
</feature>
<feature type="domain" description="DUF6438" evidence="3">
    <location>
        <begin position="103"/>
        <end position="204"/>
    </location>
</feature>
<gene>
    <name evidence="4" type="ORF">AsAng_0020120</name>
</gene>
<name>A0A915YDV3_9BACT</name>
<protein>
    <submittedName>
        <fullName evidence="4">DUF6438 domain-containing protein</fullName>
    </submittedName>
</protein>
<keyword evidence="2" id="KW-0472">Membrane</keyword>
<dbReference type="KEGG" id="aup:AsAng_0020120"/>
<dbReference type="Proteomes" id="UP001060919">
    <property type="component" value="Chromosome"/>
</dbReference>
<evidence type="ECO:0000256" key="1">
    <source>
        <dbReference type="SAM" id="Coils"/>
    </source>
</evidence>
<evidence type="ECO:0000259" key="3">
    <source>
        <dbReference type="Pfam" id="PF20033"/>
    </source>
</evidence>
<keyword evidence="2" id="KW-0812">Transmembrane</keyword>
<evidence type="ECO:0000313" key="5">
    <source>
        <dbReference type="Proteomes" id="UP001060919"/>
    </source>
</evidence>
<reference evidence="4" key="1">
    <citation type="submission" date="2022-09" db="EMBL/GenBank/DDBJ databases">
        <title>Aureispira anguillicida sp. nov., isolated from Leptocephalus of Japanese eel Anguilla japonica.</title>
        <authorList>
            <person name="Yuasa K."/>
            <person name="Mekata T."/>
            <person name="Ikunari K."/>
        </authorList>
    </citation>
    <scope>NUCLEOTIDE SEQUENCE</scope>
    <source>
        <strain evidence="4">EL160426</strain>
    </source>
</reference>
<sequence>MTFLVVVGAFLPFVIIFVIVIRKSARIQQKVQELEEQQKELRAINSLLEIEKGDLLKKQAVLDKELASAIQDNASQQEKLNQYAARQQEFHIIKFGRISAWGSPAYSISVDALGNVLYHGKEAVRMIGFFQWKIYRKRINNINHIIKKSDFFKIEEDEFKSTLENISAVVIEIYLKNGLHKKISYDHAAQYPMGLGFLERKLDLILGTQKLWLFWGQNVVQFSIKRGLNYQVSFIVNQGLLYTILGQEYFSDWYINGWKDINDLVLKYETSLIEETHYSYQKHPRDTIWVELETGFRFLISPNKQPEFYQEFALLVELHGKELQTKV</sequence>
<dbReference type="AlphaFoldDB" id="A0A915YDV3"/>
<feature type="coiled-coil region" evidence="1">
    <location>
        <begin position="20"/>
        <end position="86"/>
    </location>
</feature>
<proteinExistence type="predicted"/>
<accession>A0A915YDV3</accession>
<keyword evidence="1" id="KW-0175">Coiled coil</keyword>
<evidence type="ECO:0000313" key="4">
    <source>
        <dbReference type="EMBL" id="BDS11300.1"/>
    </source>
</evidence>
<dbReference type="InterPro" id="IPR045497">
    <property type="entry name" value="DUF6438"/>
</dbReference>